<dbReference type="EMBL" id="JABSTQ010009954">
    <property type="protein sequence ID" value="KAG0424621.1"/>
    <property type="molecule type" value="Genomic_DNA"/>
</dbReference>
<accession>A0AC60PU29</accession>
<reference evidence="1 2" key="1">
    <citation type="journal article" date="2020" name="Cell">
        <title>Large-Scale Comparative Analyses of Tick Genomes Elucidate Their Genetic Diversity and Vector Capacities.</title>
        <authorList>
            <consortium name="Tick Genome and Microbiome Consortium (TIGMIC)"/>
            <person name="Jia N."/>
            <person name="Wang J."/>
            <person name="Shi W."/>
            <person name="Du L."/>
            <person name="Sun Y."/>
            <person name="Zhan W."/>
            <person name="Jiang J.F."/>
            <person name="Wang Q."/>
            <person name="Zhang B."/>
            <person name="Ji P."/>
            <person name="Bell-Sakyi L."/>
            <person name="Cui X.M."/>
            <person name="Yuan T.T."/>
            <person name="Jiang B.G."/>
            <person name="Yang W.F."/>
            <person name="Lam T.T."/>
            <person name="Chang Q.C."/>
            <person name="Ding S.J."/>
            <person name="Wang X.J."/>
            <person name="Zhu J.G."/>
            <person name="Ruan X.D."/>
            <person name="Zhao L."/>
            <person name="Wei J.T."/>
            <person name="Ye R.Z."/>
            <person name="Que T.C."/>
            <person name="Du C.H."/>
            <person name="Zhou Y.H."/>
            <person name="Cheng J.X."/>
            <person name="Dai P.F."/>
            <person name="Guo W.B."/>
            <person name="Han X.H."/>
            <person name="Huang E.J."/>
            <person name="Li L.F."/>
            <person name="Wei W."/>
            <person name="Gao Y.C."/>
            <person name="Liu J.Z."/>
            <person name="Shao H.Z."/>
            <person name="Wang X."/>
            <person name="Wang C.C."/>
            <person name="Yang T.C."/>
            <person name="Huo Q.B."/>
            <person name="Li W."/>
            <person name="Chen H.Y."/>
            <person name="Chen S.E."/>
            <person name="Zhou L.G."/>
            <person name="Ni X.B."/>
            <person name="Tian J.H."/>
            <person name="Sheng Y."/>
            <person name="Liu T."/>
            <person name="Pan Y.S."/>
            <person name="Xia L.Y."/>
            <person name="Li J."/>
            <person name="Zhao F."/>
            <person name="Cao W.C."/>
        </authorList>
    </citation>
    <scope>NUCLEOTIDE SEQUENCE [LARGE SCALE GENOMIC DNA]</scope>
    <source>
        <strain evidence="1">Iper-2018</strain>
    </source>
</reference>
<evidence type="ECO:0000313" key="1">
    <source>
        <dbReference type="EMBL" id="KAG0424621.1"/>
    </source>
</evidence>
<name>A0AC60PU29_IXOPE</name>
<sequence length="341" mass="39149">MLRKRILQQASEALRSTDRVSRTTPRTAYFRLFKGGKRWIQLLGGILFLVYGAFPAAFYFSGWFRRFLIFGHYINWPPLINFNDTDAYELPFTRSLFIESADNIALGTWHDSRPVIIYYHGHAETRATDYRVQLYRRLSQSIVDAHVIAFDYRGFGDSTNVMPSRHGVIQDSLAVYEWVKRKVPNSRIVIWGHSLGTGVVIQLGEIFARTGDNPAAIVLEAPFNSLVEAALRWPLSIPFRYIPGTRKILEPLLEEDTNFESEQKAGTLTAPVLVLHSKDDPLVPYDLGRKLYERLQRDRPSHLPAAVFYDVDSSVGPGHRRIYKDPKFPEVVSKFIQSFVR</sequence>
<organism evidence="1 2">
    <name type="scientific">Ixodes persulcatus</name>
    <name type="common">Taiga tick</name>
    <dbReference type="NCBI Taxonomy" id="34615"/>
    <lineage>
        <taxon>Eukaryota</taxon>
        <taxon>Metazoa</taxon>
        <taxon>Ecdysozoa</taxon>
        <taxon>Arthropoda</taxon>
        <taxon>Chelicerata</taxon>
        <taxon>Arachnida</taxon>
        <taxon>Acari</taxon>
        <taxon>Parasitiformes</taxon>
        <taxon>Ixodida</taxon>
        <taxon>Ixodoidea</taxon>
        <taxon>Ixodidae</taxon>
        <taxon>Ixodinae</taxon>
        <taxon>Ixodes</taxon>
    </lineage>
</organism>
<protein>
    <submittedName>
        <fullName evidence="1">Uncharacterized protein</fullName>
    </submittedName>
</protein>
<keyword evidence="2" id="KW-1185">Reference proteome</keyword>
<gene>
    <name evidence="1" type="ORF">HPB47_028177</name>
</gene>
<dbReference type="Proteomes" id="UP000805193">
    <property type="component" value="Unassembled WGS sequence"/>
</dbReference>
<evidence type="ECO:0000313" key="2">
    <source>
        <dbReference type="Proteomes" id="UP000805193"/>
    </source>
</evidence>
<proteinExistence type="predicted"/>
<comment type="caution">
    <text evidence="1">The sequence shown here is derived from an EMBL/GenBank/DDBJ whole genome shotgun (WGS) entry which is preliminary data.</text>
</comment>